<reference evidence="2 3" key="1">
    <citation type="submission" date="2017-09" db="EMBL/GenBank/DDBJ databases">
        <title>Genome sequencing of Besnoitia besnoiti strain Bb-Ger1.</title>
        <authorList>
            <person name="Schares G."/>
            <person name="Venepally P."/>
            <person name="Lorenzi H.A."/>
        </authorList>
    </citation>
    <scope>NUCLEOTIDE SEQUENCE [LARGE SCALE GENOMIC DNA]</scope>
    <source>
        <strain evidence="2 3">Bb-Ger1</strain>
    </source>
</reference>
<comment type="caution">
    <text evidence="2">The sequence shown here is derived from an EMBL/GenBank/DDBJ whole genome shotgun (WGS) entry which is preliminary data.</text>
</comment>
<dbReference type="EMBL" id="NWUJ01000007">
    <property type="protein sequence ID" value="PFH34316.1"/>
    <property type="molecule type" value="Genomic_DNA"/>
</dbReference>
<feature type="compositionally biased region" description="Acidic residues" evidence="1">
    <location>
        <begin position="457"/>
        <end position="476"/>
    </location>
</feature>
<feature type="region of interest" description="Disordered" evidence="1">
    <location>
        <begin position="40"/>
        <end position="66"/>
    </location>
</feature>
<sequence>MSLPSSFRVYIHPTRRLPALLHSRLSSAFSSLSSPAAKSQLKESSARACSPLSPTRSSSSKRRVEAASPSFSSLKASYAPRSAFPRVSAHTEGNPQRRDSGCISSAHSSFPLPPSLPSRVLRQYSDSAPVCFFPLSYSAGVSKGFVASAGRSQPSSVAGMSPPVCSRLVSPLRSSPFACRTFASVASLAACEALHSQTQSGVLPSTSAFSAAVEGLKQDFPFLLASPSADASSLSTPASQQALSASIYHLLMALNRTLPLASVVTTSPSPPSASPASQAAADACFALFLPFVVPKKDKRTPAFLLCSSPLLSCLSGPATVSLFLFFALSSALSRQSLAATPSAAPCGASSAVGALSKEDLTCSLSLFGSLLSLRERDLSNEDLLLIRIGLEALGIRGKRHPLLLALRDGGRSGEELAADFFALLPLHPGVTEETVWGAREGLAQGEGEAQEARGEEAAEADSDQDDNQFDEDEEAGDASSHKTQGGTRVKGEDLRSLSPLEREVSSLLFRLEKPHEVLPTTLGPFVYTLRNAKKKELFLCQHERDFYKNESTRLVAHEQWRYLLAQLRGWKLTVVARECTWSLLSSQQAKEKALTEALRKSV</sequence>
<dbReference type="OrthoDB" id="10416376at2759"/>
<dbReference type="Proteomes" id="UP000224006">
    <property type="component" value="Unassembled WGS sequence"/>
</dbReference>
<evidence type="ECO:0000313" key="3">
    <source>
        <dbReference type="Proteomes" id="UP000224006"/>
    </source>
</evidence>
<organism evidence="2 3">
    <name type="scientific">Besnoitia besnoiti</name>
    <name type="common">Apicomplexan protozoan</name>
    <dbReference type="NCBI Taxonomy" id="94643"/>
    <lineage>
        <taxon>Eukaryota</taxon>
        <taxon>Sar</taxon>
        <taxon>Alveolata</taxon>
        <taxon>Apicomplexa</taxon>
        <taxon>Conoidasida</taxon>
        <taxon>Coccidia</taxon>
        <taxon>Eucoccidiorida</taxon>
        <taxon>Eimeriorina</taxon>
        <taxon>Sarcocystidae</taxon>
        <taxon>Besnoitia</taxon>
    </lineage>
</organism>
<evidence type="ECO:0000313" key="2">
    <source>
        <dbReference type="EMBL" id="PFH34316.1"/>
    </source>
</evidence>
<dbReference type="GeneID" id="40312394"/>
<evidence type="ECO:0000256" key="1">
    <source>
        <dbReference type="SAM" id="MobiDB-lite"/>
    </source>
</evidence>
<keyword evidence="3" id="KW-1185">Reference proteome</keyword>
<dbReference type="RefSeq" id="XP_029218325.1">
    <property type="nucleotide sequence ID" value="XM_029365841.1"/>
</dbReference>
<dbReference type="KEGG" id="bbes:BESB_074680"/>
<gene>
    <name evidence="2" type="ORF">BESB_074680</name>
</gene>
<feature type="region of interest" description="Disordered" evidence="1">
    <location>
        <begin position="85"/>
        <end position="104"/>
    </location>
</feature>
<protein>
    <recommendedName>
        <fullName evidence="4">RAP domain-containing protein</fullName>
    </recommendedName>
</protein>
<name>A0A2A9MEE0_BESBE</name>
<accession>A0A2A9MEE0</accession>
<proteinExistence type="predicted"/>
<dbReference type="AlphaFoldDB" id="A0A2A9MEE0"/>
<evidence type="ECO:0008006" key="4">
    <source>
        <dbReference type="Google" id="ProtNLM"/>
    </source>
</evidence>
<feature type="region of interest" description="Disordered" evidence="1">
    <location>
        <begin position="443"/>
        <end position="495"/>
    </location>
</feature>
<dbReference type="VEuPathDB" id="ToxoDB:BESB_074680"/>